<protein>
    <recommendedName>
        <fullName evidence="10">Plastocyanin-like domain-containing protein</fullName>
    </recommendedName>
</protein>
<evidence type="ECO:0000256" key="2">
    <source>
        <dbReference type="ARBA" id="ARBA00022723"/>
    </source>
</evidence>
<evidence type="ECO:0000256" key="3">
    <source>
        <dbReference type="ARBA" id="ARBA00023002"/>
    </source>
</evidence>
<dbReference type="InterPro" id="IPR008972">
    <property type="entry name" value="Cupredoxin"/>
</dbReference>
<gene>
    <name evidence="8" type="ORF">BJ554DRAFT_2345</name>
</gene>
<evidence type="ECO:0000259" key="7">
    <source>
        <dbReference type="Pfam" id="PF07731"/>
    </source>
</evidence>
<evidence type="ECO:0008006" key="10">
    <source>
        <dbReference type="Google" id="ProtNLM"/>
    </source>
</evidence>
<dbReference type="OrthoDB" id="2121828at2759"/>
<keyword evidence="9" id="KW-1185">Reference proteome</keyword>
<evidence type="ECO:0000259" key="6">
    <source>
        <dbReference type="Pfam" id="PF00394"/>
    </source>
</evidence>
<dbReference type="EMBL" id="JAEFCI010009797">
    <property type="protein sequence ID" value="KAG5457599.1"/>
    <property type="molecule type" value="Genomic_DNA"/>
</dbReference>
<dbReference type="InterPro" id="IPR045087">
    <property type="entry name" value="Cu-oxidase_fam"/>
</dbReference>
<evidence type="ECO:0000313" key="9">
    <source>
        <dbReference type="Proteomes" id="UP000673691"/>
    </source>
</evidence>
<dbReference type="PANTHER" id="PTHR11709">
    <property type="entry name" value="MULTI-COPPER OXIDASE"/>
    <property type="match status" value="1"/>
</dbReference>
<evidence type="ECO:0000256" key="4">
    <source>
        <dbReference type="ARBA" id="ARBA00023008"/>
    </source>
</evidence>
<dbReference type="Gene3D" id="2.60.40.420">
    <property type="entry name" value="Cupredoxins - blue copper proteins"/>
    <property type="match status" value="2"/>
</dbReference>
<keyword evidence="3" id="KW-0560">Oxidoreductase</keyword>
<dbReference type="InterPro" id="IPR001117">
    <property type="entry name" value="Cu-oxidase_2nd"/>
</dbReference>
<feature type="domain" description="Plastocyanin-like" evidence="7">
    <location>
        <begin position="212"/>
        <end position="287"/>
    </location>
</feature>
<feature type="region of interest" description="Disordered" evidence="5">
    <location>
        <begin position="313"/>
        <end position="332"/>
    </location>
</feature>
<accession>A0A8H8DGD4</accession>
<evidence type="ECO:0000313" key="8">
    <source>
        <dbReference type="EMBL" id="KAG5457599.1"/>
    </source>
</evidence>
<dbReference type="PANTHER" id="PTHR11709:SF394">
    <property type="entry name" value="FI03373P-RELATED"/>
    <property type="match status" value="1"/>
</dbReference>
<dbReference type="GO" id="GO:0005507">
    <property type="term" value="F:copper ion binding"/>
    <property type="evidence" value="ECO:0007669"/>
    <property type="project" value="InterPro"/>
</dbReference>
<evidence type="ECO:0000256" key="1">
    <source>
        <dbReference type="ARBA" id="ARBA00010609"/>
    </source>
</evidence>
<keyword evidence="4" id="KW-0186">Copper</keyword>
<reference evidence="8 9" key="1">
    <citation type="journal article" name="Sci. Rep.">
        <title>Genome-scale phylogenetic analyses confirm Olpidium as the closest living zoosporic fungus to the non-flagellated, terrestrial fungi.</title>
        <authorList>
            <person name="Chang Y."/>
            <person name="Rochon D."/>
            <person name="Sekimoto S."/>
            <person name="Wang Y."/>
            <person name="Chovatia M."/>
            <person name="Sandor L."/>
            <person name="Salamov A."/>
            <person name="Grigoriev I.V."/>
            <person name="Stajich J.E."/>
            <person name="Spatafora J.W."/>
        </authorList>
    </citation>
    <scope>NUCLEOTIDE SEQUENCE [LARGE SCALE GENOMIC DNA]</scope>
    <source>
        <strain evidence="8">S191</strain>
    </source>
</reference>
<dbReference type="AlphaFoldDB" id="A0A8H8DGD4"/>
<organism evidence="8 9">
    <name type="scientific">Olpidium bornovanus</name>
    <dbReference type="NCBI Taxonomy" id="278681"/>
    <lineage>
        <taxon>Eukaryota</taxon>
        <taxon>Fungi</taxon>
        <taxon>Fungi incertae sedis</taxon>
        <taxon>Olpidiomycota</taxon>
        <taxon>Olpidiomycotina</taxon>
        <taxon>Olpidiomycetes</taxon>
        <taxon>Olpidiales</taxon>
        <taxon>Olpidiaceae</taxon>
        <taxon>Olpidium</taxon>
    </lineage>
</organism>
<dbReference type="SUPFAM" id="SSF49503">
    <property type="entry name" value="Cupredoxins"/>
    <property type="match status" value="2"/>
</dbReference>
<feature type="compositionally biased region" description="Low complexity" evidence="5">
    <location>
        <begin position="313"/>
        <end position="330"/>
    </location>
</feature>
<proteinExistence type="inferred from homology"/>
<comment type="caution">
    <text evidence="8">The sequence shown here is derived from an EMBL/GenBank/DDBJ whole genome shotgun (WGS) entry which is preliminary data.</text>
</comment>
<sequence length="370" mass="38543">MEYDDERVFMLSDWWHTHEPAQEARVLSRNFTWVGDAGPTLTNGRAVSAECGGGGSGAAAPACRAECAGMAVTEVTAGKRYRFRAVTTDGTLVEPLEVGHMEINAGQRVIFQYAGAAASAGGNLQLDAKSLATDGSALPVIPGRAPCGSSRGLRPAKEKARMPAAANRTISLTGEQVVIDGRIKSAVNSTAFRVPEKAMLRSAYDGTVGRLPGGSRPIGLSTGEVVDVVLGNAAGLNGHLHGHSFWDVGRGAGAYDPASPDAAAAAASAGRRPLLRDTVIVYPSDGAYFQPPLDLGTPCGWVVRFVAQACGPSTATSSPTSPWAWSRSSTKAPNRRLPLPAGYPVWIEKPASATPPQVFTLIARDRAVAA</sequence>
<comment type="similarity">
    <text evidence="1">Belongs to the multicopper oxidase family.</text>
</comment>
<keyword evidence="2" id="KW-0479">Metal-binding</keyword>
<dbReference type="InterPro" id="IPR011706">
    <property type="entry name" value="Cu-oxidase_C"/>
</dbReference>
<dbReference type="GO" id="GO:0016491">
    <property type="term" value="F:oxidoreductase activity"/>
    <property type="evidence" value="ECO:0007669"/>
    <property type="project" value="UniProtKB-KW"/>
</dbReference>
<feature type="domain" description="Plastocyanin-like" evidence="6">
    <location>
        <begin position="6"/>
        <end position="86"/>
    </location>
</feature>
<dbReference type="Pfam" id="PF07731">
    <property type="entry name" value="Cu-oxidase_2"/>
    <property type="match status" value="1"/>
</dbReference>
<dbReference type="Proteomes" id="UP000673691">
    <property type="component" value="Unassembled WGS sequence"/>
</dbReference>
<name>A0A8H8DGD4_9FUNG</name>
<dbReference type="Pfam" id="PF00394">
    <property type="entry name" value="Cu-oxidase"/>
    <property type="match status" value="1"/>
</dbReference>
<evidence type="ECO:0000256" key="5">
    <source>
        <dbReference type="SAM" id="MobiDB-lite"/>
    </source>
</evidence>